<name>A0A8S5LV21_9CAUD</name>
<organism evidence="1">
    <name type="scientific">Podoviridae sp. ctrub15</name>
    <dbReference type="NCBI Taxonomy" id="2826581"/>
    <lineage>
        <taxon>Viruses</taxon>
        <taxon>Duplodnaviria</taxon>
        <taxon>Heunggongvirae</taxon>
        <taxon>Uroviricota</taxon>
        <taxon>Caudoviricetes</taxon>
    </lineage>
</organism>
<accession>A0A8S5LV21</accession>
<dbReference type="EMBL" id="BK014743">
    <property type="protein sequence ID" value="DAD73738.1"/>
    <property type="molecule type" value="Genomic_DNA"/>
</dbReference>
<sequence>MCEISDFYSRVNSLRDMYGRLWKPERVQDADDQAEIEELERLRKEVARKRRRQEIEALRRELREDPYAVWK</sequence>
<evidence type="ECO:0000313" key="1">
    <source>
        <dbReference type="EMBL" id="DAD73738.1"/>
    </source>
</evidence>
<proteinExistence type="predicted"/>
<protein>
    <submittedName>
        <fullName evidence="1">Uncharacterized protein</fullName>
    </submittedName>
</protein>
<reference evidence="1" key="1">
    <citation type="journal article" date="2021" name="Proc. Natl. Acad. Sci. U.S.A.">
        <title>A Catalog of Tens of Thousands of Viruses from Human Metagenomes Reveals Hidden Associations with Chronic Diseases.</title>
        <authorList>
            <person name="Tisza M.J."/>
            <person name="Buck C.B."/>
        </authorList>
    </citation>
    <scope>NUCLEOTIDE SEQUENCE</scope>
    <source>
        <strain evidence="1">Ctrub15</strain>
    </source>
</reference>